<evidence type="ECO:0000313" key="8">
    <source>
        <dbReference type="Proteomes" id="UP000612899"/>
    </source>
</evidence>
<dbReference type="SUPFAM" id="SSF46785">
    <property type="entry name" value="Winged helix' DNA-binding domain"/>
    <property type="match status" value="1"/>
</dbReference>
<feature type="domain" description="HTH gntR-type" evidence="6">
    <location>
        <begin position="11"/>
        <end position="79"/>
    </location>
</feature>
<dbReference type="GO" id="GO:0003700">
    <property type="term" value="F:DNA-binding transcription factor activity"/>
    <property type="evidence" value="ECO:0007669"/>
    <property type="project" value="InterPro"/>
</dbReference>
<dbReference type="PANTHER" id="PTHR46577:SF1">
    <property type="entry name" value="HTH-TYPE TRANSCRIPTIONAL REGULATORY PROTEIN GABR"/>
    <property type="match status" value="1"/>
</dbReference>
<evidence type="ECO:0000259" key="6">
    <source>
        <dbReference type="PROSITE" id="PS50949"/>
    </source>
</evidence>
<dbReference type="Proteomes" id="UP000612899">
    <property type="component" value="Unassembled WGS sequence"/>
</dbReference>
<organism evidence="7 8">
    <name type="scientific">Rhizocola hellebori</name>
    <dbReference type="NCBI Taxonomy" id="1392758"/>
    <lineage>
        <taxon>Bacteria</taxon>
        <taxon>Bacillati</taxon>
        <taxon>Actinomycetota</taxon>
        <taxon>Actinomycetes</taxon>
        <taxon>Micromonosporales</taxon>
        <taxon>Micromonosporaceae</taxon>
        <taxon>Rhizocola</taxon>
    </lineage>
</organism>
<proteinExistence type="inferred from homology"/>
<keyword evidence="3" id="KW-0805">Transcription regulation</keyword>
<dbReference type="SUPFAM" id="SSF53383">
    <property type="entry name" value="PLP-dependent transferases"/>
    <property type="match status" value="1"/>
</dbReference>
<dbReference type="InterPro" id="IPR036388">
    <property type="entry name" value="WH-like_DNA-bd_sf"/>
</dbReference>
<dbReference type="GO" id="GO:0003677">
    <property type="term" value="F:DNA binding"/>
    <property type="evidence" value="ECO:0007669"/>
    <property type="project" value="UniProtKB-KW"/>
</dbReference>
<dbReference type="InterPro" id="IPR000524">
    <property type="entry name" value="Tscrpt_reg_HTH_GntR"/>
</dbReference>
<dbReference type="AlphaFoldDB" id="A0A8J3Q9I4"/>
<dbReference type="InterPro" id="IPR051446">
    <property type="entry name" value="HTH_trans_reg/aminotransferase"/>
</dbReference>
<dbReference type="Pfam" id="PF00392">
    <property type="entry name" value="GntR"/>
    <property type="match status" value="1"/>
</dbReference>
<reference evidence="7" key="1">
    <citation type="submission" date="2021-01" db="EMBL/GenBank/DDBJ databases">
        <title>Whole genome shotgun sequence of Rhizocola hellebori NBRC 109834.</title>
        <authorList>
            <person name="Komaki H."/>
            <person name="Tamura T."/>
        </authorList>
    </citation>
    <scope>NUCLEOTIDE SEQUENCE</scope>
    <source>
        <strain evidence="7">NBRC 109834</strain>
    </source>
</reference>
<name>A0A8J3Q9I4_9ACTN</name>
<dbReference type="Gene3D" id="3.40.640.10">
    <property type="entry name" value="Type I PLP-dependent aspartate aminotransferase-like (Major domain)"/>
    <property type="match status" value="1"/>
</dbReference>
<keyword evidence="2" id="KW-0663">Pyridoxal phosphate</keyword>
<evidence type="ECO:0000256" key="3">
    <source>
        <dbReference type="ARBA" id="ARBA00023015"/>
    </source>
</evidence>
<dbReference type="InterPro" id="IPR004839">
    <property type="entry name" value="Aminotransferase_I/II_large"/>
</dbReference>
<dbReference type="InterPro" id="IPR015421">
    <property type="entry name" value="PyrdxlP-dep_Trfase_major"/>
</dbReference>
<keyword evidence="5" id="KW-0804">Transcription</keyword>
<dbReference type="PROSITE" id="PS50949">
    <property type="entry name" value="HTH_GNTR"/>
    <property type="match status" value="1"/>
</dbReference>
<dbReference type="InterPro" id="IPR015424">
    <property type="entry name" value="PyrdxlP-dep_Trfase"/>
</dbReference>
<dbReference type="RefSeq" id="WP_203909366.1">
    <property type="nucleotide sequence ID" value="NZ_BONY01000019.1"/>
</dbReference>
<protein>
    <submittedName>
        <fullName evidence="7">GntR family transcriptional regulator</fullName>
    </submittedName>
</protein>
<evidence type="ECO:0000256" key="1">
    <source>
        <dbReference type="ARBA" id="ARBA00005384"/>
    </source>
</evidence>
<dbReference type="Pfam" id="PF00155">
    <property type="entry name" value="Aminotran_1_2"/>
    <property type="match status" value="1"/>
</dbReference>
<dbReference type="Gene3D" id="1.10.10.10">
    <property type="entry name" value="Winged helix-like DNA-binding domain superfamily/Winged helix DNA-binding domain"/>
    <property type="match status" value="1"/>
</dbReference>
<dbReference type="EMBL" id="BONY01000019">
    <property type="protein sequence ID" value="GIH05525.1"/>
    <property type="molecule type" value="Genomic_DNA"/>
</dbReference>
<evidence type="ECO:0000256" key="2">
    <source>
        <dbReference type="ARBA" id="ARBA00022898"/>
    </source>
</evidence>
<comment type="similarity">
    <text evidence="1">In the C-terminal section; belongs to the class-I pyridoxal-phosphate-dependent aminotransferase family.</text>
</comment>
<evidence type="ECO:0000256" key="5">
    <source>
        <dbReference type="ARBA" id="ARBA00023163"/>
    </source>
</evidence>
<evidence type="ECO:0000256" key="4">
    <source>
        <dbReference type="ARBA" id="ARBA00023125"/>
    </source>
</evidence>
<dbReference type="SMART" id="SM00345">
    <property type="entry name" value="HTH_GNTR"/>
    <property type="match status" value="1"/>
</dbReference>
<gene>
    <name evidence="7" type="ORF">Rhe02_35920</name>
</gene>
<dbReference type="CDD" id="cd00609">
    <property type="entry name" value="AAT_like"/>
    <property type="match status" value="1"/>
</dbReference>
<dbReference type="PANTHER" id="PTHR46577">
    <property type="entry name" value="HTH-TYPE TRANSCRIPTIONAL REGULATORY PROTEIN GABR"/>
    <property type="match status" value="1"/>
</dbReference>
<sequence>MLQLISTAVTDRGARGIAVAVSQLIHSGELAPGARLPTVRDLARELGTSPTTVSEAWSSLTRAGLIATRGRSGTIVLSGERLRARLRYSHMSGLLGGAAQDLSTGVPDHDLLPDLTDTLRRLGDMRLTTSYLDDPVLPALEEHLRASLPYPADQLIVVDGALDALDRTIGVVVRFGERVLVENPTFPPILDLLEQTGADPVGLPMDSSGIVPEALAEALRREVPVAVVLQPRAQNPTGVSMSAQRAAQLAEVLSGYPDVIIVEDDHAAGIASAPVVSLGVHLPHRTVHIRSFAKSLGPDLRLAAVIGPAQVISPLADRRLLGPGWSSRLLQNVLLDLLTAPSTAALLEQARSEYARRRAALLQILAQQGITATADDGINLWLEVADQQAALVSLAANAIAVAPGTPFEVTPLATAHLRVTAGLVREGFDELGKLLADAARAGGPERASSRLNRGLPRGPR</sequence>
<dbReference type="GO" id="GO:0030170">
    <property type="term" value="F:pyridoxal phosphate binding"/>
    <property type="evidence" value="ECO:0007669"/>
    <property type="project" value="InterPro"/>
</dbReference>
<dbReference type="CDD" id="cd07377">
    <property type="entry name" value="WHTH_GntR"/>
    <property type="match status" value="1"/>
</dbReference>
<comment type="caution">
    <text evidence="7">The sequence shown here is derived from an EMBL/GenBank/DDBJ whole genome shotgun (WGS) entry which is preliminary data.</text>
</comment>
<keyword evidence="8" id="KW-1185">Reference proteome</keyword>
<accession>A0A8J3Q9I4</accession>
<dbReference type="InterPro" id="IPR036390">
    <property type="entry name" value="WH_DNA-bd_sf"/>
</dbReference>
<keyword evidence="4" id="KW-0238">DNA-binding</keyword>
<evidence type="ECO:0000313" key="7">
    <source>
        <dbReference type="EMBL" id="GIH05525.1"/>
    </source>
</evidence>